<proteinExistence type="predicted"/>
<dbReference type="PANTHER" id="PTHR11895:SF169">
    <property type="entry name" value="GLUTAMYL-TRNA(GLN) AMIDOTRANSFERASE"/>
    <property type="match status" value="1"/>
</dbReference>
<evidence type="ECO:0000313" key="4">
    <source>
        <dbReference type="Proteomes" id="UP000248214"/>
    </source>
</evidence>
<dbReference type="InterPro" id="IPR036928">
    <property type="entry name" value="AS_sf"/>
</dbReference>
<dbReference type="NCBIfam" id="TIGR02713">
    <property type="entry name" value="allophanate_hyd"/>
    <property type="match status" value="1"/>
</dbReference>
<dbReference type="EMBL" id="PDOD01000002">
    <property type="protein sequence ID" value="PYZ93012.1"/>
    <property type="molecule type" value="Genomic_DNA"/>
</dbReference>
<dbReference type="RefSeq" id="WP_110609042.1">
    <property type="nucleotide sequence ID" value="NZ_PDOD01000002.1"/>
</dbReference>
<protein>
    <submittedName>
        <fullName evidence="3">Allophanate hydrolase</fullName>
    </submittedName>
</protein>
<dbReference type="InterPro" id="IPR053844">
    <property type="entry name" value="AH_C"/>
</dbReference>
<dbReference type="AlphaFoldDB" id="A0A323TCH9"/>
<dbReference type="SUPFAM" id="SSF75304">
    <property type="entry name" value="Amidase signature (AS) enzymes"/>
    <property type="match status" value="1"/>
</dbReference>
<dbReference type="InterPro" id="IPR000120">
    <property type="entry name" value="Amidase"/>
</dbReference>
<evidence type="ECO:0000259" key="2">
    <source>
        <dbReference type="Pfam" id="PF21986"/>
    </source>
</evidence>
<name>A0A323TCH9_9BACI</name>
<evidence type="ECO:0000313" key="3">
    <source>
        <dbReference type="EMBL" id="PYZ93012.1"/>
    </source>
</evidence>
<dbReference type="OrthoDB" id="9811471at2"/>
<dbReference type="GO" id="GO:0016787">
    <property type="term" value="F:hydrolase activity"/>
    <property type="evidence" value="ECO:0007669"/>
    <property type="project" value="UniProtKB-KW"/>
</dbReference>
<keyword evidence="4" id="KW-1185">Reference proteome</keyword>
<sequence length="581" mass="62994">MIKINLPEQLTVDWLREQYLAYSLSPDEVAQEIIKRAETDAEMNIWITPPSIELMKPFIERLETIDRESASLWGIPFAIKDNIDLAGVPTTAGCSEYTYTPVEHAAVVERLIAAGAIPVGKANLDQFATGLVGTRSPYGETHNSLRPELISGGSSAGSAVAVARGQAVFSLGTDTAGSGRVPAGLNNLVGYKPTLGAWSMKGVVPACASLDCVTVFSQSVEEAMLVDRFARGVEESDPWSKDVATPQQSLPSKIIVPSNPIDFFGSYAKEYSEAWDVALDQLKKTNLPIEYVDTTFLKEASAILYEGPMVAERWAAVGSFVEGNPSVTFPVTEQVLRSGLNETFNAPFVFQAIHQLQAFKLKARKVFADAVLVMPTAGGTWTREQVRAQPIQTNSDMGRYTNHCNLLDLCAIAIPAGKAAEKLPFGITLFGLAENEGLICSMAKQFLNTTKKNEATTLVAVCGLHMRGFPLEKQMKECRATFVCEALSAPKYQMVKLTSTPEKPGMIKDERKGGAIELELWEMPLSEFGAFAASIPSPLGIGKVELENGEEVPGFVCEAYVAETAEDITATGGWRNLFVKN</sequence>
<dbReference type="InterPro" id="IPR023631">
    <property type="entry name" value="Amidase_dom"/>
</dbReference>
<gene>
    <name evidence="3" type="primary">atzF</name>
    <name evidence="3" type="ORF">CR194_07375</name>
</gene>
<dbReference type="Pfam" id="PF01425">
    <property type="entry name" value="Amidase"/>
    <property type="match status" value="1"/>
</dbReference>
<feature type="domain" description="Amidase" evidence="1">
    <location>
        <begin position="30"/>
        <end position="439"/>
    </location>
</feature>
<accession>A0A323TCH9</accession>
<dbReference type="Gene3D" id="1.20.58.1700">
    <property type="match status" value="1"/>
</dbReference>
<reference evidence="3 4" key="1">
    <citation type="submission" date="2017-10" db="EMBL/GenBank/DDBJ databases">
        <title>Bacillus sp. nov., a halophilic bacterium isolated from a Keqin Lake.</title>
        <authorList>
            <person name="Wang H."/>
        </authorList>
    </citation>
    <scope>NUCLEOTIDE SEQUENCE [LARGE SCALE GENOMIC DNA]</scope>
    <source>
        <strain evidence="3 4">KQ-12</strain>
    </source>
</reference>
<dbReference type="PANTHER" id="PTHR11895">
    <property type="entry name" value="TRANSAMIDASE"/>
    <property type="match status" value="1"/>
</dbReference>
<comment type="caution">
    <text evidence="3">The sequence shown here is derived from an EMBL/GenBank/DDBJ whole genome shotgun (WGS) entry which is preliminary data.</text>
</comment>
<organism evidence="3 4">
    <name type="scientific">Salipaludibacillus keqinensis</name>
    <dbReference type="NCBI Taxonomy" id="2045207"/>
    <lineage>
        <taxon>Bacteria</taxon>
        <taxon>Bacillati</taxon>
        <taxon>Bacillota</taxon>
        <taxon>Bacilli</taxon>
        <taxon>Bacillales</taxon>
        <taxon>Bacillaceae</taxon>
    </lineage>
</organism>
<dbReference type="NCBIfam" id="NF006043">
    <property type="entry name" value="PRK08186.1"/>
    <property type="match status" value="1"/>
</dbReference>
<evidence type="ECO:0000259" key="1">
    <source>
        <dbReference type="Pfam" id="PF01425"/>
    </source>
</evidence>
<feature type="domain" description="Allophanate hydrolase C-terminal" evidence="2">
    <location>
        <begin position="458"/>
        <end position="576"/>
    </location>
</feature>
<dbReference type="Gene3D" id="3.10.490.10">
    <property type="entry name" value="Gamma-glutamyl cyclotransferase-like"/>
    <property type="match status" value="1"/>
</dbReference>
<keyword evidence="3" id="KW-0378">Hydrolase</keyword>
<dbReference type="Proteomes" id="UP000248214">
    <property type="component" value="Unassembled WGS sequence"/>
</dbReference>
<dbReference type="Gene3D" id="3.90.1300.10">
    <property type="entry name" value="Amidase signature (AS) domain"/>
    <property type="match status" value="1"/>
</dbReference>
<dbReference type="InterPro" id="IPR014085">
    <property type="entry name" value="Allophanate_hydrolase"/>
</dbReference>
<dbReference type="Pfam" id="PF21986">
    <property type="entry name" value="AH_C"/>
    <property type="match status" value="1"/>
</dbReference>